<sequence length="422" mass="48039">MLSTSSFLSLLFLSVCIPFFSLGQDRTEAWQADLEQYQRQLETHHINLYNRIGKSDFSAELATIQQAVAHTTDWQIKLDLMRLTRKIGDGHTAVSLQNERLHYFPLGLRNISNGWRIVKTSVEYEDLLGKTLVAINGHPIDEVAAKLAPLVQFVENPYSVLFRIGDYLPISELLHNLHIIENPTKATFTVSDDSGTKTTRELAAINQSEYTTAAYFKELKIRIPELGPVIEWVDQKIAWAQVRDTKALYIDFSGYPDFEAMQKVGEQFYALIDQNQFRQLIIDLRGNTGGDLYVGLFLAYALNLADPIDWDHGVYLLTDQYTYSAAASNAALFRQLLNAKVVGMPTGSNPAGYQDLGEFTLDHSNVRITYSKRHFRLQQQENEALLPDVMIPHEWQAYKAGRDVMLEWILKDIRSQSSLEVK</sequence>
<reference evidence="2 3" key="1">
    <citation type="submission" date="2018-04" db="EMBL/GenBank/DDBJ databases">
        <title>Genomic Encyclopedia of Archaeal and Bacterial Type Strains, Phase II (KMG-II): from individual species to whole genera.</title>
        <authorList>
            <person name="Goeker M."/>
        </authorList>
    </citation>
    <scope>NUCLEOTIDE SEQUENCE [LARGE SCALE GENOMIC DNA]</scope>
    <source>
        <strain evidence="2 3">DSM 28823</strain>
    </source>
</reference>
<keyword evidence="3" id="KW-1185">Reference proteome</keyword>
<evidence type="ECO:0000313" key="2">
    <source>
        <dbReference type="EMBL" id="PTN09253.1"/>
    </source>
</evidence>
<dbReference type="SUPFAM" id="SSF52096">
    <property type="entry name" value="ClpP/crotonase"/>
    <property type="match status" value="1"/>
</dbReference>
<gene>
    <name evidence="2" type="ORF">C8N47_10593</name>
</gene>
<dbReference type="AlphaFoldDB" id="A0A2T5C3B7"/>
<dbReference type="OrthoDB" id="5480566at2"/>
<dbReference type="InterPro" id="IPR029045">
    <property type="entry name" value="ClpP/crotonase-like_dom_sf"/>
</dbReference>
<evidence type="ECO:0000256" key="1">
    <source>
        <dbReference type="SAM" id="SignalP"/>
    </source>
</evidence>
<accession>A0A2T5C3B7</accession>
<comment type="caution">
    <text evidence="2">The sequence shown here is derived from an EMBL/GenBank/DDBJ whole genome shotgun (WGS) entry which is preliminary data.</text>
</comment>
<keyword evidence="1" id="KW-0732">Signal</keyword>
<dbReference type="EMBL" id="QAAD01000005">
    <property type="protein sequence ID" value="PTN09253.1"/>
    <property type="molecule type" value="Genomic_DNA"/>
</dbReference>
<evidence type="ECO:0000313" key="3">
    <source>
        <dbReference type="Proteomes" id="UP000243525"/>
    </source>
</evidence>
<organism evidence="2 3">
    <name type="scientific">Mangrovibacterium marinum</name>
    <dbReference type="NCBI Taxonomy" id="1639118"/>
    <lineage>
        <taxon>Bacteria</taxon>
        <taxon>Pseudomonadati</taxon>
        <taxon>Bacteroidota</taxon>
        <taxon>Bacteroidia</taxon>
        <taxon>Marinilabiliales</taxon>
        <taxon>Prolixibacteraceae</taxon>
        <taxon>Mangrovibacterium</taxon>
    </lineage>
</organism>
<name>A0A2T5C3B7_9BACT</name>
<proteinExistence type="predicted"/>
<feature type="signal peptide" evidence="1">
    <location>
        <begin position="1"/>
        <end position="23"/>
    </location>
</feature>
<dbReference type="RefSeq" id="WP_107821661.1">
    <property type="nucleotide sequence ID" value="NZ_OY782574.1"/>
</dbReference>
<protein>
    <submittedName>
        <fullName evidence="2">Peptidase S41-like protein</fullName>
    </submittedName>
</protein>
<dbReference type="Proteomes" id="UP000243525">
    <property type="component" value="Unassembled WGS sequence"/>
</dbReference>
<feature type="chain" id="PRO_5015694176" evidence="1">
    <location>
        <begin position="24"/>
        <end position="422"/>
    </location>
</feature>
<dbReference type="Gene3D" id="3.90.226.10">
    <property type="entry name" value="2-enoyl-CoA Hydratase, Chain A, domain 1"/>
    <property type="match status" value="2"/>
</dbReference>